<keyword evidence="4 7" id="KW-0808">Transferase</keyword>
<keyword evidence="5" id="KW-0472">Membrane</keyword>
<comment type="caution">
    <text evidence="7">The sequence shown here is derived from an EMBL/GenBank/DDBJ whole genome shotgun (WGS) entry which is preliminary data.</text>
</comment>
<proteinExistence type="predicted"/>
<dbReference type="Pfam" id="PF03279">
    <property type="entry name" value="Lip_A_acyltrans"/>
    <property type="match status" value="1"/>
</dbReference>
<keyword evidence="8" id="KW-1185">Reference proteome</keyword>
<organism evidence="7 8">
    <name type="scientific">Nakamurella aerolata</name>
    <dbReference type="NCBI Taxonomy" id="1656892"/>
    <lineage>
        <taxon>Bacteria</taxon>
        <taxon>Bacillati</taxon>
        <taxon>Actinomycetota</taxon>
        <taxon>Actinomycetes</taxon>
        <taxon>Nakamurellales</taxon>
        <taxon>Nakamurellaceae</taxon>
        <taxon>Nakamurella</taxon>
    </lineage>
</organism>
<dbReference type="PANTHER" id="PTHR30606">
    <property type="entry name" value="LIPID A BIOSYNTHESIS LAUROYL ACYLTRANSFERASE"/>
    <property type="match status" value="1"/>
</dbReference>
<dbReference type="PANTHER" id="PTHR30606:SF10">
    <property type="entry name" value="PHOSPHATIDYLINOSITOL MANNOSIDE ACYLTRANSFERASE"/>
    <property type="match status" value="1"/>
</dbReference>
<keyword evidence="6 7" id="KW-0012">Acyltransferase</keyword>
<evidence type="ECO:0000256" key="5">
    <source>
        <dbReference type="ARBA" id="ARBA00023136"/>
    </source>
</evidence>
<comment type="subcellular location">
    <subcellularLocation>
        <location evidence="1">Cell inner membrane</location>
    </subcellularLocation>
</comment>
<evidence type="ECO:0000256" key="4">
    <source>
        <dbReference type="ARBA" id="ARBA00022679"/>
    </source>
</evidence>
<evidence type="ECO:0000256" key="6">
    <source>
        <dbReference type="ARBA" id="ARBA00023315"/>
    </source>
</evidence>
<dbReference type="GO" id="GO:0009247">
    <property type="term" value="P:glycolipid biosynthetic process"/>
    <property type="evidence" value="ECO:0007669"/>
    <property type="project" value="UniProtKB-ARBA"/>
</dbReference>
<dbReference type="AlphaFoldDB" id="A0A849AD10"/>
<dbReference type="InterPro" id="IPR004960">
    <property type="entry name" value="LipA_acyltrans"/>
</dbReference>
<evidence type="ECO:0000256" key="1">
    <source>
        <dbReference type="ARBA" id="ARBA00004533"/>
    </source>
</evidence>
<dbReference type="EMBL" id="JABEND010000001">
    <property type="protein sequence ID" value="NNG34752.1"/>
    <property type="molecule type" value="Genomic_DNA"/>
</dbReference>
<gene>
    <name evidence="7" type="ORF">HKD39_03240</name>
</gene>
<dbReference type="NCBIfam" id="NF005919">
    <property type="entry name" value="PRK07920.1"/>
    <property type="match status" value="1"/>
</dbReference>
<keyword evidence="3" id="KW-0997">Cell inner membrane</keyword>
<accession>A0A849AD10</accession>
<evidence type="ECO:0000256" key="3">
    <source>
        <dbReference type="ARBA" id="ARBA00022519"/>
    </source>
</evidence>
<dbReference type="GO" id="GO:0016746">
    <property type="term" value="F:acyltransferase activity"/>
    <property type="evidence" value="ECO:0007669"/>
    <property type="project" value="UniProtKB-KW"/>
</dbReference>
<keyword evidence="2" id="KW-1003">Cell membrane</keyword>
<dbReference type="GO" id="GO:0005886">
    <property type="term" value="C:plasma membrane"/>
    <property type="evidence" value="ECO:0007669"/>
    <property type="project" value="UniProtKB-SubCell"/>
</dbReference>
<name>A0A849AD10_9ACTN</name>
<dbReference type="RefSeq" id="WP_171198339.1">
    <property type="nucleotide sequence ID" value="NZ_JABEND010000001.1"/>
</dbReference>
<protein>
    <submittedName>
        <fullName evidence="7">Phosphatidylinositol mannoside acyltransferase</fullName>
    </submittedName>
</protein>
<evidence type="ECO:0000313" key="7">
    <source>
        <dbReference type="EMBL" id="NNG34752.1"/>
    </source>
</evidence>
<reference evidence="7 8" key="1">
    <citation type="submission" date="2020-05" db="EMBL/GenBank/DDBJ databases">
        <title>Nakamurella sp. DB0629 isolated from air conditioner.</title>
        <authorList>
            <person name="Kim D.H."/>
            <person name="Kim D.-U."/>
        </authorList>
    </citation>
    <scope>NUCLEOTIDE SEQUENCE [LARGE SCALE GENOMIC DNA]</scope>
    <source>
        <strain evidence="7 8">DB0629</strain>
    </source>
</reference>
<evidence type="ECO:0000256" key="2">
    <source>
        <dbReference type="ARBA" id="ARBA00022475"/>
    </source>
</evidence>
<dbReference type="Proteomes" id="UP000562984">
    <property type="component" value="Unassembled WGS sequence"/>
</dbReference>
<evidence type="ECO:0000313" key="8">
    <source>
        <dbReference type="Proteomes" id="UP000562984"/>
    </source>
</evidence>
<sequence length="309" mass="33525">MTVDKNRLVGLAMAGGWQLVQALPAPVADAAFAAGGEWLFRRQGRPVVQLARNLHRVLGERSTPQTLARVTRAGMLSYARYWKETTRLGAMNLDRVYRYARNNTYGLDRVQRAVDSGRGVVLAVPHSGNWDVAGLVVTRTFGSMTTVAERVEPASLFDKFVDYRTSLGMTVLPLTGGQGSVSGLLRAELERGKIVCLPADRDLTANGVPVSFFGEPTKMPAGPAMLAALTGAMLCTVRLNFTDDGGWRHVVQPEIPIAGKRLRDKVAAATQQIADEFAAGVAARPQDWHMMQPLWLSDLAARRAAAARS</sequence>
<dbReference type="CDD" id="cd07984">
    <property type="entry name" value="LPLAT_LABLAT-like"/>
    <property type="match status" value="1"/>
</dbReference>